<feature type="signal peptide" evidence="5">
    <location>
        <begin position="1"/>
        <end position="19"/>
    </location>
</feature>
<gene>
    <name evidence="7" type="ORF">PHLGIDRAFT_36659</name>
</gene>
<evidence type="ECO:0000313" key="7">
    <source>
        <dbReference type="EMBL" id="KIP04944.1"/>
    </source>
</evidence>
<dbReference type="AlphaFoldDB" id="A0A0C3NJ62"/>
<reference evidence="7 8" key="1">
    <citation type="journal article" date="2014" name="PLoS Genet.">
        <title>Analysis of the Phlebiopsis gigantea genome, transcriptome and secretome provides insight into its pioneer colonization strategies of wood.</title>
        <authorList>
            <person name="Hori C."/>
            <person name="Ishida T."/>
            <person name="Igarashi K."/>
            <person name="Samejima M."/>
            <person name="Suzuki H."/>
            <person name="Master E."/>
            <person name="Ferreira P."/>
            <person name="Ruiz-Duenas F.J."/>
            <person name="Held B."/>
            <person name="Canessa P."/>
            <person name="Larrondo L.F."/>
            <person name="Schmoll M."/>
            <person name="Druzhinina I.S."/>
            <person name="Kubicek C.P."/>
            <person name="Gaskell J.A."/>
            <person name="Kersten P."/>
            <person name="St John F."/>
            <person name="Glasner J."/>
            <person name="Sabat G."/>
            <person name="Splinter BonDurant S."/>
            <person name="Syed K."/>
            <person name="Yadav J."/>
            <person name="Mgbeahuruike A.C."/>
            <person name="Kovalchuk A."/>
            <person name="Asiegbu F.O."/>
            <person name="Lackner G."/>
            <person name="Hoffmeister D."/>
            <person name="Rencoret J."/>
            <person name="Gutierrez A."/>
            <person name="Sun H."/>
            <person name="Lindquist E."/>
            <person name="Barry K."/>
            <person name="Riley R."/>
            <person name="Grigoriev I.V."/>
            <person name="Henrissat B."/>
            <person name="Kues U."/>
            <person name="Berka R.M."/>
            <person name="Martinez A.T."/>
            <person name="Covert S.F."/>
            <person name="Blanchette R.A."/>
            <person name="Cullen D."/>
        </authorList>
    </citation>
    <scope>NUCLEOTIDE SEQUENCE [LARGE SCALE GENOMIC DNA]</scope>
    <source>
        <strain evidence="7 8">11061_1 CR5-6</strain>
    </source>
</reference>
<dbReference type="InterPro" id="IPR051218">
    <property type="entry name" value="Sec_MonoDiacylglyc_Lipase"/>
</dbReference>
<dbReference type="CDD" id="cd00519">
    <property type="entry name" value="Lipase_3"/>
    <property type="match status" value="1"/>
</dbReference>
<feature type="chain" id="PRO_5002180229" description="Fungal lipase-type domain-containing protein" evidence="5">
    <location>
        <begin position="20"/>
        <end position="298"/>
    </location>
</feature>
<dbReference type="HOGENOM" id="CLU_032957_9_1_1"/>
<organism evidence="7 8">
    <name type="scientific">Phlebiopsis gigantea (strain 11061_1 CR5-6)</name>
    <name type="common">White-rot fungus</name>
    <name type="synonym">Peniophora gigantea</name>
    <dbReference type="NCBI Taxonomy" id="745531"/>
    <lineage>
        <taxon>Eukaryota</taxon>
        <taxon>Fungi</taxon>
        <taxon>Dikarya</taxon>
        <taxon>Basidiomycota</taxon>
        <taxon>Agaricomycotina</taxon>
        <taxon>Agaricomycetes</taxon>
        <taxon>Polyporales</taxon>
        <taxon>Phanerochaetaceae</taxon>
        <taxon>Phlebiopsis</taxon>
    </lineage>
</organism>
<keyword evidence="5" id="KW-0732">Signal</keyword>
<dbReference type="EMBL" id="KN840557">
    <property type="protein sequence ID" value="KIP04944.1"/>
    <property type="molecule type" value="Genomic_DNA"/>
</dbReference>
<dbReference type="PANTHER" id="PTHR45856">
    <property type="entry name" value="ALPHA/BETA-HYDROLASES SUPERFAMILY PROTEIN"/>
    <property type="match status" value="1"/>
</dbReference>
<dbReference type="PANTHER" id="PTHR45856:SF25">
    <property type="entry name" value="FUNGAL LIPASE-LIKE DOMAIN-CONTAINING PROTEIN"/>
    <property type="match status" value="1"/>
</dbReference>
<dbReference type="SUPFAM" id="SSF53474">
    <property type="entry name" value="alpha/beta-Hydrolases"/>
    <property type="match status" value="1"/>
</dbReference>
<keyword evidence="1" id="KW-1015">Disulfide bond</keyword>
<dbReference type="Proteomes" id="UP000053257">
    <property type="component" value="Unassembled WGS sequence"/>
</dbReference>
<dbReference type="InterPro" id="IPR029058">
    <property type="entry name" value="AB_hydrolase_fold"/>
</dbReference>
<evidence type="ECO:0000256" key="5">
    <source>
        <dbReference type="SAM" id="SignalP"/>
    </source>
</evidence>
<comment type="similarity">
    <text evidence="2">Belongs to the AB hydrolase superfamily. Lipase family. Class 3 subfamily.</text>
</comment>
<keyword evidence="8" id="KW-1185">Reference proteome</keyword>
<evidence type="ECO:0000256" key="3">
    <source>
        <dbReference type="ARBA" id="ARBA00047591"/>
    </source>
</evidence>
<dbReference type="InterPro" id="IPR002921">
    <property type="entry name" value="Fungal_lipase-type"/>
</dbReference>
<dbReference type="Gene3D" id="3.40.50.1820">
    <property type="entry name" value="alpha/beta hydrolase"/>
    <property type="match status" value="1"/>
</dbReference>
<sequence length="298" mass="31259">MAFLSALAALVALLPPAFAAPALETRTSISALSTSQIEAFKPFTHYASTAYCQPSTTLTWSCGANCQANPSFEPIASGGDGSDTQFWYVGYDPALATVIVAHQGTDTSEILADLTDADIVRGKLDSTLFPGVSSSVTVHEGFRDEQAKTATTILAAVNTAISKFGAKQVTTVGHSLGAAISLLDAVYLPLHLSGVSFKSVLYGLPRVGNGDFADYVDAHVSSVTHINNKEDPVPILPGMFLGFHHPSGEVHITDSSVWESCPGQDNDSDLCIVGDVPNVFDSTESDHDGPYDGVTMGC</sequence>
<evidence type="ECO:0000313" key="8">
    <source>
        <dbReference type="Proteomes" id="UP000053257"/>
    </source>
</evidence>
<dbReference type="GO" id="GO:0006629">
    <property type="term" value="P:lipid metabolic process"/>
    <property type="evidence" value="ECO:0007669"/>
    <property type="project" value="InterPro"/>
</dbReference>
<evidence type="ECO:0000256" key="2">
    <source>
        <dbReference type="ARBA" id="ARBA00043996"/>
    </source>
</evidence>
<proteinExistence type="inferred from homology"/>
<comment type="catalytic activity">
    <reaction evidence="4">
        <text>a monoacylglycerol + H2O = glycerol + a fatty acid + H(+)</text>
        <dbReference type="Rhea" id="RHEA:15245"/>
        <dbReference type="ChEBI" id="CHEBI:15377"/>
        <dbReference type="ChEBI" id="CHEBI:15378"/>
        <dbReference type="ChEBI" id="CHEBI:17408"/>
        <dbReference type="ChEBI" id="CHEBI:17754"/>
        <dbReference type="ChEBI" id="CHEBI:28868"/>
    </reaction>
</comment>
<feature type="domain" description="Fungal lipase-type" evidence="6">
    <location>
        <begin position="100"/>
        <end position="239"/>
    </location>
</feature>
<evidence type="ECO:0000256" key="4">
    <source>
        <dbReference type="ARBA" id="ARBA00048461"/>
    </source>
</evidence>
<protein>
    <recommendedName>
        <fullName evidence="6">Fungal lipase-type domain-containing protein</fullName>
    </recommendedName>
</protein>
<name>A0A0C3NJ62_PHLG1</name>
<dbReference type="Pfam" id="PF01764">
    <property type="entry name" value="Lipase_3"/>
    <property type="match status" value="1"/>
</dbReference>
<dbReference type="OrthoDB" id="426718at2759"/>
<evidence type="ECO:0000259" key="6">
    <source>
        <dbReference type="Pfam" id="PF01764"/>
    </source>
</evidence>
<comment type="catalytic activity">
    <reaction evidence="3">
        <text>a diacylglycerol + H2O = a monoacylglycerol + a fatty acid + H(+)</text>
        <dbReference type="Rhea" id="RHEA:32731"/>
        <dbReference type="ChEBI" id="CHEBI:15377"/>
        <dbReference type="ChEBI" id="CHEBI:15378"/>
        <dbReference type="ChEBI" id="CHEBI:17408"/>
        <dbReference type="ChEBI" id="CHEBI:18035"/>
        <dbReference type="ChEBI" id="CHEBI:28868"/>
    </reaction>
</comment>
<evidence type="ECO:0000256" key="1">
    <source>
        <dbReference type="ARBA" id="ARBA00023157"/>
    </source>
</evidence>
<accession>A0A0C3NJ62</accession>